<organism evidence="4 5">
    <name type="scientific">Limosa lapponica baueri</name>
    <dbReference type="NCBI Taxonomy" id="1758121"/>
    <lineage>
        <taxon>Eukaryota</taxon>
        <taxon>Metazoa</taxon>
        <taxon>Chordata</taxon>
        <taxon>Craniata</taxon>
        <taxon>Vertebrata</taxon>
        <taxon>Euteleostomi</taxon>
        <taxon>Archelosauria</taxon>
        <taxon>Archosauria</taxon>
        <taxon>Dinosauria</taxon>
        <taxon>Saurischia</taxon>
        <taxon>Theropoda</taxon>
        <taxon>Coelurosauria</taxon>
        <taxon>Aves</taxon>
        <taxon>Neognathae</taxon>
        <taxon>Neoaves</taxon>
        <taxon>Charadriiformes</taxon>
        <taxon>Scolopacidae</taxon>
        <taxon>Limosa</taxon>
    </lineage>
</organism>
<sequence length="143" mass="15951">MSFQLYYNYGQSVGAAEMQLLVDELGPPTVLWRAYYNEGNQWLKAVIQLGRLPHPFQLSLDKISLGFYDGVSAIDDITFENCALPPPALSCEGPSHFWCRDTKACIDSLLVCDLVDNCGDGSDEDNCTWKANFGNIYTIVSIR</sequence>
<evidence type="ECO:0000256" key="1">
    <source>
        <dbReference type="ARBA" id="ARBA00023157"/>
    </source>
</evidence>
<reference evidence="5" key="2">
    <citation type="submission" date="2017-12" db="EMBL/GenBank/DDBJ databases">
        <title>Genome sequence of the Bar-tailed Godwit (Limosa lapponica baueri).</title>
        <authorList>
            <person name="Lima N.C.B."/>
            <person name="Parody-Merino A.M."/>
            <person name="Battley P.F."/>
            <person name="Fidler A.E."/>
            <person name="Prosdocimi F."/>
        </authorList>
    </citation>
    <scope>NUCLEOTIDE SEQUENCE [LARGE SCALE GENOMIC DNA]</scope>
</reference>
<evidence type="ECO:0000313" key="4">
    <source>
        <dbReference type="EMBL" id="PKU28905.1"/>
    </source>
</evidence>
<name>A0A2I0T529_LIMLA</name>
<dbReference type="Gene3D" id="4.10.400.10">
    <property type="entry name" value="Low-density Lipoprotein Receptor"/>
    <property type="match status" value="1"/>
</dbReference>
<accession>A0A2I0T529</accession>
<keyword evidence="1 2" id="KW-1015">Disulfide bond</keyword>
<dbReference type="InterPro" id="IPR013320">
    <property type="entry name" value="ConA-like_dom_sf"/>
</dbReference>
<gene>
    <name evidence="4" type="ORF">llap_20791</name>
</gene>
<dbReference type="InterPro" id="IPR023415">
    <property type="entry name" value="LDLR_class-A_CS"/>
</dbReference>
<dbReference type="SMART" id="SM00192">
    <property type="entry name" value="LDLa"/>
    <property type="match status" value="1"/>
</dbReference>
<dbReference type="SUPFAM" id="SSF57424">
    <property type="entry name" value="LDL receptor-like module"/>
    <property type="match status" value="1"/>
</dbReference>
<keyword evidence="5" id="KW-1185">Reference proteome</keyword>
<dbReference type="PANTHER" id="PTHR23282">
    <property type="entry name" value="APICAL ENDOSOMAL GLYCOPROTEIN PRECURSOR"/>
    <property type="match status" value="1"/>
</dbReference>
<dbReference type="Gene3D" id="2.60.120.200">
    <property type="match status" value="1"/>
</dbReference>
<dbReference type="CDD" id="cd00112">
    <property type="entry name" value="LDLa"/>
    <property type="match status" value="1"/>
</dbReference>
<dbReference type="SUPFAM" id="SSF49899">
    <property type="entry name" value="Concanavalin A-like lectins/glucanases"/>
    <property type="match status" value="1"/>
</dbReference>
<evidence type="ECO:0000259" key="3">
    <source>
        <dbReference type="PROSITE" id="PS50060"/>
    </source>
</evidence>
<dbReference type="Pfam" id="PF00629">
    <property type="entry name" value="MAM"/>
    <property type="match status" value="1"/>
</dbReference>
<feature type="disulfide bond" evidence="2">
    <location>
        <begin position="112"/>
        <end position="127"/>
    </location>
</feature>
<protein>
    <recommendedName>
        <fullName evidence="3">MAM domain-containing protein</fullName>
    </recommendedName>
</protein>
<dbReference type="InterPro" id="IPR000998">
    <property type="entry name" value="MAM_dom"/>
</dbReference>
<comment type="caution">
    <text evidence="2">Lacks conserved residue(s) required for the propagation of feature annotation.</text>
</comment>
<dbReference type="AlphaFoldDB" id="A0A2I0T529"/>
<dbReference type="PROSITE" id="PS50068">
    <property type="entry name" value="LDLRA_2"/>
    <property type="match status" value="1"/>
</dbReference>
<evidence type="ECO:0000313" key="5">
    <source>
        <dbReference type="Proteomes" id="UP000233556"/>
    </source>
</evidence>
<dbReference type="Proteomes" id="UP000233556">
    <property type="component" value="Unassembled WGS sequence"/>
</dbReference>
<dbReference type="PROSITE" id="PS01209">
    <property type="entry name" value="LDLRA_1"/>
    <property type="match status" value="1"/>
</dbReference>
<dbReference type="InterPro" id="IPR036055">
    <property type="entry name" value="LDL_receptor-like_sf"/>
</dbReference>
<dbReference type="InterPro" id="IPR051560">
    <property type="entry name" value="MAM_domain-containing"/>
</dbReference>
<dbReference type="OrthoDB" id="9099405at2759"/>
<dbReference type="InterPro" id="IPR002172">
    <property type="entry name" value="LDrepeatLR_classA_rpt"/>
</dbReference>
<dbReference type="GO" id="GO:0016020">
    <property type="term" value="C:membrane"/>
    <property type="evidence" value="ECO:0007669"/>
    <property type="project" value="InterPro"/>
</dbReference>
<proteinExistence type="predicted"/>
<feature type="domain" description="MAM" evidence="3">
    <location>
        <begin position="1"/>
        <end position="84"/>
    </location>
</feature>
<evidence type="ECO:0000256" key="2">
    <source>
        <dbReference type="PROSITE-ProRule" id="PRU00124"/>
    </source>
</evidence>
<reference evidence="5" key="1">
    <citation type="submission" date="2017-11" db="EMBL/GenBank/DDBJ databases">
        <authorList>
            <person name="Lima N.C."/>
            <person name="Parody-Merino A.M."/>
            <person name="Battley P.F."/>
            <person name="Fidler A.E."/>
            <person name="Prosdocimi F."/>
        </authorList>
    </citation>
    <scope>NUCLEOTIDE SEQUENCE [LARGE SCALE GENOMIC DNA]</scope>
</reference>
<dbReference type="PANTHER" id="PTHR23282:SF140">
    <property type="entry name" value="MAM AND LDL-RECEPTOR CLASS A DOMAIN-CONTAINING PROTEIN 1"/>
    <property type="match status" value="1"/>
</dbReference>
<dbReference type="EMBL" id="KZ518860">
    <property type="protein sequence ID" value="PKU28905.1"/>
    <property type="molecule type" value="Genomic_DNA"/>
</dbReference>
<dbReference type="Pfam" id="PF00057">
    <property type="entry name" value="Ldl_recept_a"/>
    <property type="match status" value="1"/>
</dbReference>
<dbReference type="PROSITE" id="PS50060">
    <property type="entry name" value="MAM_2"/>
    <property type="match status" value="1"/>
</dbReference>